<comment type="catalytic activity">
    <reaction evidence="10">
        <text>serotonin + (9Z)-octadecenoyl-CoA = N-(9Z-octadecenoyl)-serotonin + CoA + H(+)</text>
        <dbReference type="Rhea" id="RHEA:51392"/>
        <dbReference type="ChEBI" id="CHEBI:15378"/>
        <dbReference type="ChEBI" id="CHEBI:57287"/>
        <dbReference type="ChEBI" id="CHEBI:57387"/>
        <dbReference type="ChEBI" id="CHEBI:134064"/>
        <dbReference type="ChEBI" id="CHEBI:350546"/>
    </reaction>
    <physiologicalReaction direction="left-to-right" evidence="10">
        <dbReference type="Rhea" id="RHEA:51393"/>
    </physiologicalReaction>
</comment>
<sequence length="215" mass="23742">MNFSEDIQVRVVESDEGEALMQFLLEHYYREEPLTAGCSPPEPEQADKDFLLSNIPHGTCLVVVQGGSRIVGALVAGPKDAHEAEHLAEEVVEHSGTKWGRILGLLARVERETNVCKRYGVPSTIHVHALGIDPRLRGLGLGARLMSAVAERARALGHPLVTVDCTSLYSAGLMARLGYELINTIRYDEYLDEFGQQVFRPPAPHDSVKTYVLRL</sequence>
<evidence type="ECO:0000256" key="6">
    <source>
        <dbReference type="ARBA" id="ARBA00050189"/>
    </source>
</evidence>
<dbReference type="CDD" id="cd04301">
    <property type="entry name" value="NAT_SF"/>
    <property type="match status" value="1"/>
</dbReference>
<dbReference type="InterPro" id="IPR000182">
    <property type="entry name" value="GNAT_dom"/>
</dbReference>
<evidence type="ECO:0000256" key="5">
    <source>
        <dbReference type="ARBA" id="ARBA00039114"/>
    </source>
</evidence>
<comment type="catalytic activity">
    <reaction evidence="11">
        <text>serotonin + hexadecanoyl-CoA = N-hexadecanoyl-serotonin + CoA + H(+)</text>
        <dbReference type="Rhea" id="RHEA:51384"/>
        <dbReference type="ChEBI" id="CHEBI:15378"/>
        <dbReference type="ChEBI" id="CHEBI:57287"/>
        <dbReference type="ChEBI" id="CHEBI:57379"/>
        <dbReference type="ChEBI" id="CHEBI:134059"/>
        <dbReference type="ChEBI" id="CHEBI:350546"/>
    </reaction>
    <physiologicalReaction direction="left-to-right" evidence="11">
        <dbReference type="Rhea" id="RHEA:51385"/>
    </physiologicalReaction>
</comment>
<evidence type="ECO:0000256" key="4">
    <source>
        <dbReference type="ARBA" id="ARBA00038182"/>
    </source>
</evidence>
<evidence type="ECO:0000256" key="9">
    <source>
        <dbReference type="ARBA" id="ARBA00051711"/>
    </source>
</evidence>
<evidence type="ECO:0000256" key="13">
    <source>
        <dbReference type="ARBA" id="ARBA00052491"/>
    </source>
</evidence>
<dbReference type="SMR" id="B4H3P8"/>
<evidence type="ECO:0000256" key="7">
    <source>
        <dbReference type="ARBA" id="ARBA00050849"/>
    </source>
</evidence>
<name>B4H3P8_DROPE</name>
<dbReference type="PANTHER" id="PTHR20905">
    <property type="entry name" value="N-ACETYLTRANSFERASE-RELATED"/>
    <property type="match status" value="1"/>
</dbReference>
<dbReference type="AlphaFoldDB" id="B4H3P8"/>
<evidence type="ECO:0000313" key="16">
    <source>
        <dbReference type="Proteomes" id="UP000008744"/>
    </source>
</evidence>
<dbReference type="Proteomes" id="UP000008744">
    <property type="component" value="Unassembled WGS sequence"/>
</dbReference>
<organism evidence="16">
    <name type="scientific">Drosophila persimilis</name>
    <name type="common">Fruit fly</name>
    <dbReference type="NCBI Taxonomy" id="7234"/>
    <lineage>
        <taxon>Eukaryota</taxon>
        <taxon>Metazoa</taxon>
        <taxon>Ecdysozoa</taxon>
        <taxon>Arthropoda</taxon>
        <taxon>Hexapoda</taxon>
        <taxon>Insecta</taxon>
        <taxon>Pterygota</taxon>
        <taxon>Neoptera</taxon>
        <taxon>Endopterygota</taxon>
        <taxon>Diptera</taxon>
        <taxon>Brachycera</taxon>
        <taxon>Muscomorpha</taxon>
        <taxon>Ephydroidea</taxon>
        <taxon>Drosophilidae</taxon>
        <taxon>Drosophila</taxon>
        <taxon>Sophophora</taxon>
    </lineage>
</organism>
<evidence type="ECO:0000256" key="12">
    <source>
        <dbReference type="ARBA" id="ARBA00052335"/>
    </source>
</evidence>
<evidence type="ECO:0000256" key="3">
    <source>
        <dbReference type="ARBA" id="ARBA00037926"/>
    </source>
</evidence>
<proteinExistence type="inferred from homology"/>
<comment type="catalytic activity">
    <reaction evidence="12">
        <text>dopamine + hexadecanoyl-CoA = N-hexadecanoyl-dopamine + CoA + H(+)</text>
        <dbReference type="Rhea" id="RHEA:51376"/>
        <dbReference type="ChEBI" id="CHEBI:15378"/>
        <dbReference type="ChEBI" id="CHEBI:57287"/>
        <dbReference type="ChEBI" id="CHEBI:57379"/>
        <dbReference type="ChEBI" id="CHEBI:59905"/>
        <dbReference type="ChEBI" id="CHEBI:134058"/>
    </reaction>
    <physiologicalReaction direction="left-to-right" evidence="12">
        <dbReference type="Rhea" id="RHEA:51377"/>
    </physiologicalReaction>
</comment>
<comment type="catalytic activity">
    <reaction evidence="9">
        <text>dopamine + acetyl-CoA = N-acetyldopamine + CoA + H(+)</text>
        <dbReference type="Rhea" id="RHEA:51388"/>
        <dbReference type="ChEBI" id="CHEBI:15378"/>
        <dbReference type="ChEBI" id="CHEBI:57287"/>
        <dbReference type="ChEBI" id="CHEBI:57288"/>
        <dbReference type="ChEBI" id="CHEBI:59905"/>
        <dbReference type="ChEBI" id="CHEBI:125678"/>
    </reaction>
    <physiologicalReaction direction="left-to-right" evidence="9">
        <dbReference type="Rhea" id="RHEA:51389"/>
    </physiologicalReaction>
</comment>
<dbReference type="EMBL" id="CH479207">
    <property type="protein sequence ID" value="EDW30999.1"/>
    <property type="molecule type" value="Genomic_DNA"/>
</dbReference>
<dbReference type="OrthoDB" id="8113373at2759"/>
<comment type="similarity">
    <text evidence="4">Belongs to the acetyltransferase family. AANAT subfamily.</text>
</comment>
<keyword evidence="2" id="KW-0012">Acyltransferase</keyword>
<dbReference type="Pfam" id="PF00583">
    <property type="entry name" value="Acetyltransf_1"/>
    <property type="match status" value="1"/>
</dbReference>
<dbReference type="OMA" id="PHESVQT"/>
<evidence type="ECO:0000256" key="1">
    <source>
        <dbReference type="ARBA" id="ARBA00022679"/>
    </source>
</evidence>
<dbReference type="HOGENOM" id="CLU_085834_2_0_1"/>
<dbReference type="SUPFAM" id="SSF55729">
    <property type="entry name" value="Acyl-CoA N-acyltransferases (Nat)"/>
    <property type="match status" value="1"/>
</dbReference>
<comment type="catalytic activity">
    <reaction evidence="8">
        <text>serotonin + (5Z,8Z,11Z,14Z)-eicosatetraenoyl-CoA = N-[(5Z,8Z,11Z,14Z)-eicosatetraenoyl]-serotonin + CoA + H(+)</text>
        <dbReference type="Rhea" id="RHEA:51396"/>
        <dbReference type="ChEBI" id="CHEBI:15378"/>
        <dbReference type="ChEBI" id="CHEBI:57287"/>
        <dbReference type="ChEBI" id="CHEBI:57368"/>
        <dbReference type="ChEBI" id="CHEBI:132255"/>
        <dbReference type="ChEBI" id="CHEBI:350546"/>
    </reaction>
    <physiologicalReaction direction="left-to-right" evidence="8">
        <dbReference type="Rhea" id="RHEA:51397"/>
    </physiologicalReaction>
</comment>
<evidence type="ECO:0000256" key="10">
    <source>
        <dbReference type="ARBA" id="ARBA00051823"/>
    </source>
</evidence>
<feature type="domain" description="N-acetyltransferase" evidence="14">
    <location>
        <begin position="7"/>
        <end position="204"/>
    </location>
</feature>
<reference evidence="15 16" key="1">
    <citation type="journal article" date="2007" name="Nature">
        <title>Evolution of genes and genomes on the Drosophila phylogeny.</title>
        <authorList>
            <consortium name="Drosophila 12 Genomes Consortium"/>
            <person name="Clark A.G."/>
            <person name="Eisen M.B."/>
            <person name="Smith D.R."/>
            <person name="Bergman C.M."/>
            <person name="Oliver B."/>
            <person name="Markow T.A."/>
            <person name="Kaufman T.C."/>
            <person name="Kellis M."/>
            <person name="Gelbart W."/>
            <person name="Iyer V.N."/>
            <person name="Pollard D.A."/>
            <person name="Sackton T.B."/>
            <person name="Larracuente A.M."/>
            <person name="Singh N.D."/>
            <person name="Abad J.P."/>
            <person name="Abt D.N."/>
            <person name="Adryan B."/>
            <person name="Aguade M."/>
            <person name="Akashi H."/>
            <person name="Anderson W.W."/>
            <person name="Aquadro C.F."/>
            <person name="Ardell D.H."/>
            <person name="Arguello R."/>
            <person name="Artieri C.G."/>
            <person name="Barbash D.A."/>
            <person name="Barker D."/>
            <person name="Barsanti P."/>
            <person name="Batterham P."/>
            <person name="Batzoglou S."/>
            <person name="Begun D."/>
            <person name="Bhutkar A."/>
            <person name="Blanco E."/>
            <person name="Bosak S.A."/>
            <person name="Bradley R.K."/>
            <person name="Brand A.D."/>
            <person name="Brent M.R."/>
            <person name="Brooks A.N."/>
            <person name="Brown R.H."/>
            <person name="Butlin R.K."/>
            <person name="Caggese C."/>
            <person name="Calvi B.R."/>
            <person name="Bernardo de Carvalho A."/>
            <person name="Caspi A."/>
            <person name="Castrezana S."/>
            <person name="Celniker S.E."/>
            <person name="Chang J.L."/>
            <person name="Chapple C."/>
            <person name="Chatterji S."/>
            <person name="Chinwalla A."/>
            <person name="Civetta A."/>
            <person name="Clifton S.W."/>
            <person name="Comeron J.M."/>
            <person name="Costello J.C."/>
            <person name="Coyne J.A."/>
            <person name="Daub J."/>
            <person name="David R.G."/>
            <person name="Delcher A.L."/>
            <person name="Delehaunty K."/>
            <person name="Do C.B."/>
            <person name="Ebling H."/>
            <person name="Edwards K."/>
            <person name="Eickbush T."/>
            <person name="Evans J.D."/>
            <person name="Filipski A."/>
            <person name="Findeiss S."/>
            <person name="Freyhult E."/>
            <person name="Fulton L."/>
            <person name="Fulton R."/>
            <person name="Garcia A.C."/>
            <person name="Gardiner A."/>
            <person name="Garfield D.A."/>
            <person name="Garvin B.E."/>
            <person name="Gibson G."/>
            <person name="Gilbert D."/>
            <person name="Gnerre S."/>
            <person name="Godfrey J."/>
            <person name="Good R."/>
            <person name="Gotea V."/>
            <person name="Gravely B."/>
            <person name="Greenberg A.J."/>
            <person name="Griffiths-Jones S."/>
            <person name="Gross S."/>
            <person name="Guigo R."/>
            <person name="Gustafson E.A."/>
            <person name="Haerty W."/>
            <person name="Hahn M.W."/>
            <person name="Halligan D.L."/>
            <person name="Halpern A.L."/>
            <person name="Halter G.M."/>
            <person name="Han M.V."/>
            <person name="Heger A."/>
            <person name="Hillier L."/>
            <person name="Hinrichs A.S."/>
            <person name="Holmes I."/>
            <person name="Hoskins R.A."/>
            <person name="Hubisz M.J."/>
            <person name="Hultmark D."/>
            <person name="Huntley M.A."/>
            <person name="Jaffe D.B."/>
            <person name="Jagadeeshan S."/>
            <person name="Jeck W.R."/>
            <person name="Johnson J."/>
            <person name="Jones C.D."/>
            <person name="Jordan W.C."/>
            <person name="Karpen G.H."/>
            <person name="Kataoka E."/>
            <person name="Keightley P.D."/>
            <person name="Kheradpour P."/>
            <person name="Kirkness E.F."/>
            <person name="Koerich L.B."/>
            <person name="Kristiansen K."/>
            <person name="Kudrna D."/>
            <person name="Kulathinal R.J."/>
            <person name="Kumar S."/>
            <person name="Kwok R."/>
            <person name="Lander E."/>
            <person name="Langley C.H."/>
            <person name="Lapoint R."/>
            <person name="Lazzaro B.P."/>
            <person name="Lee S.J."/>
            <person name="Levesque L."/>
            <person name="Li R."/>
            <person name="Lin C.F."/>
            <person name="Lin M.F."/>
            <person name="Lindblad-Toh K."/>
            <person name="Llopart A."/>
            <person name="Long M."/>
            <person name="Low L."/>
            <person name="Lozovsky E."/>
            <person name="Lu J."/>
            <person name="Luo M."/>
            <person name="Machado C.A."/>
            <person name="Makalowski W."/>
            <person name="Marzo M."/>
            <person name="Matsuda M."/>
            <person name="Matzkin L."/>
            <person name="McAllister B."/>
            <person name="McBride C.S."/>
            <person name="McKernan B."/>
            <person name="McKernan K."/>
            <person name="Mendez-Lago M."/>
            <person name="Minx P."/>
            <person name="Mollenhauer M.U."/>
            <person name="Montooth K."/>
            <person name="Mount S.M."/>
            <person name="Mu X."/>
            <person name="Myers E."/>
            <person name="Negre B."/>
            <person name="Newfeld S."/>
            <person name="Nielsen R."/>
            <person name="Noor M.A."/>
            <person name="O'Grady P."/>
            <person name="Pachter L."/>
            <person name="Papaceit M."/>
            <person name="Parisi M.J."/>
            <person name="Parisi M."/>
            <person name="Parts L."/>
            <person name="Pedersen J.S."/>
            <person name="Pesole G."/>
            <person name="Phillippy A.M."/>
            <person name="Ponting C.P."/>
            <person name="Pop M."/>
            <person name="Porcelli D."/>
            <person name="Powell J.R."/>
            <person name="Prohaska S."/>
            <person name="Pruitt K."/>
            <person name="Puig M."/>
            <person name="Quesneville H."/>
            <person name="Ram K.R."/>
            <person name="Rand D."/>
            <person name="Rasmussen M.D."/>
            <person name="Reed L.K."/>
            <person name="Reenan R."/>
            <person name="Reily A."/>
            <person name="Remington K.A."/>
            <person name="Rieger T.T."/>
            <person name="Ritchie M.G."/>
            <person name="Robin C."/>
            <person name="Rogers Y.H."/>
            <person name="Rohde C."/>
            <person name="Rozas J."/>
            <person name="Rubenfield M.J."/>
            <person name="Ruiz A."/>
            <person name="Russo S."/>
            <person name="Salzberg S.L."/>
            <person name="Sanchez-Gracia A."/>
            <person name="Saranga D.J."/>
            <person name="Sato H."/>
            <person name="Schaeffer S.W."/>
            <person name="Schatz M.C."/>
            <person name="Schlenke T."/>
            <person name="Schwartz R."/>
            <person name="Segarra C."/>
            <person name="Singh R.S."/>
            <person name="Sirot L."/>
            <person name="Sirota M."/>
            <person name="Sisneros N.B."/>
            <person name="Smith C.D."/>
            <person name="Smith T.F."/>
            <person name="Spieth J."/>
            <person name="Stage D.E."/>
            <person name="Stark A."/>
            <person name="Stephan W."/>
            <person name="Strausberg R.L."/>
            <person name="Strempel S."/>
            <person name="Sturgill D."/>
            <person name="Sutton G."/>
            <person name="Sutton G.G."/>
            <person name="Tao W."/>
            <person name="Teichmann S."/>
            <person name="Tobari Y.N."/>
            <person name="Tomimura Y."/>
            <person name="Tsolas J.M."/>
            <person name="Valente V.L."/>
            <person name="Venter E."/>
            <person name="Venter J.C."/>
            <person name="Vicario S."/>
            <person name="Vieira F.G."/>
            <person name="Vilella A.J."/>
            <person name="Villasante A."/>
            <person name="Walenz B."/>
            <person name="Wang J."/>
            <person name="Wasserman M."/>
            <person name="Watts T."/>
            <person name="Wilson D."/>
            <person name="Wilson R.K."/>
            <person name="Wing R.A."/>
            <person name="Wolfner M.F."/>
            <person name="Wong A."/>
            <person name="Wong G.K."/>
            <person name="Wu C.I."/>
            <person name="Wu G."/>
            <person name="Yamamoto D."/>
            <person name="Yang H.P."/>
            <person name="Yang S.P."/>
            <person name="Yorke J.A."/>
            <person name="Yoshida K."/>
            <person name="Zdobnov E."/>
            <person name="Zhang P."/>
            <person name="Zhang Y."/>
            <person name="Zimin A.V."/>
            <person name="Baldwin J."/>
            <person name="Abdouelleil A."/>
            <person name="Abdulkadir J."/>
            <person name="Abebe A."/>
            <person name="Abera B."/>
            <person name="Abreu J."/>
            <person name="Acer S.C."/>
            <person name="Aftuck L."/>
            <person name="Alexander A."/>
            <person name="An P."/>
            <person name="Anderson E."/>
            <person name="Anderson S."/>
            <person name="Arachi H."/>
            <person name="Azer M."/>
            <person name="Bachantsang P."/>
            <person name="Barry A."/>
            <person name="Bayul T."/>
            <person name="Berlin A."/>
            <person name="Bessette D."/>
            <person name="Bloom T."/>
            <person name="Blye J."/>
            <person name="Boguslavskiy L."/>
            <person name="Bonnet C."/>
            <person name="Boukhgalter B."/>
            <person name="Bourzgui I."/>
            <person name="Brown A."/>
            <person name="Cahill P."/>
            <person name="Channer S."/>
            <person name="Cheshatsang Y."/>
            <person name="Chuda L."/>
            <person name="Citroen M."/>
            <person name="Collymore A."/>
            <person name="Cooke P."/>
            <person name="Costello M."/>
            <person name="D'Aco K."/>
            <person name="Daza R."/>
            <person name="De Haan G."/>
            <person name="DeGray S."/>
            <person name="DeMaso C."/>
            <person name="Dhargay N."/>
            <person name="Dooley K."/>
            <person name="Dooley E."/>
            <person name="Doricent M."/>
            <person name="Dorje P."/>
            <person name="Dorjee K."/>
            <person name="Dupes A."/>
            <person name="Elong R."/>
            <person name="Falk J."/>
            <person name="Farina A."/>
            <person name="Faro S."/>
            <person name="Ferguson D."/>
            <person name="Fisher S."/>
            <person name="Foley C.D."/>
            <person name="Franke A."/>
            <person name="Friedrich D."/>
            <person name="Gadbois L."/>
            <person name="Gearin G."/>
            <person name="Gearin C.R."/>
            <person name="Giannoukos G."/>
            <person name="Goode T."/>
            <person name="Graham J."/>
            <person name="Grandbois E."/>
            <person name="Grewal S."/>
            <person name="Gyaltsen K."/>
            <person name="Hafez N."/>
            <person name="Hagos B."/>
            <person name="Hall J."/>
            <person name="Henson C."/>
            <person name="Hollinger A."/>
            <person name="Honan T."/>
            <person name="Huard M.D."/>
            <person name="Hughes L."/>
            <person name="Hurhula B."/>
            <person name="Husby M.E."/>
            <person name="Kamat A."/>
            <person name="Kanga B."/>
            <person name="Kashin S."/>
            <person name="Khazanovich D."/>
            <person name="Kisner P."/>
            <person name="Lance K."/>
            <person name="Lara M."/>
            <person name="Lee W."/>
            <person name="Lennon N."/>
            <person name="Letendre F."/>
            <person name="LeVine R."/>
            <person name="Lipovsky A."/>
            <person name="Liu X."/>
            <person name="Liu J."/>
            <person name="Liu S."/>
            <person name="Lokyitsang T."/>
            <person name="Lokyitsang Y."/>
            <person name="Lubonja R."/>
            <person name="Lui A."/>
            <person name="MacDonald P."/>
            <person name="Magnisalis V."/>
            <person name="Maru K."/>
            <person name="Matthews C."/>
            <person name="McCusker W."/>
            <person name="McDonough S."/>
            <person name="Mehta T."/>
            <person name="Meldrim J."/>
            <person name="Meneus L."/>
            <person name="Mihai O."/>
            <person name="Mihalev A."/>
            <person name="Mihova T."/>
            <person name="Mittelman R."/>
            <person name="Mlenga V."/>
            <person name="Montmayeur A."/>
            <person name="Mulrain L."/>
            <person name="Navidi A."/>
            <person name="Naylor J."/>
            <person name="Negash T."/>
            <person name="Nguyen T."/>
            <person name="Nguyen N."/>
            <person name="Nicol R."/>
            <person name="Norbu C."/>
            <person name="Norbu N."/>
            <person name="Novod N."/>
            <person name="O'Neill B."/>
            <person name="Osman S."/>
            <person name="Markiewicz E."/>
            <person name="Oyono O.L."/>
            <person name="Patti C."/>
            <person name="Phunkhang P."/>
            <person name="Pierre F."/>
            <person name="Priest M."/>
            <person name="Raghuraman S."/>
            <person name="Rege F."/>
            <person name="Reyes R."/>
            <person name="Rise C."/>
            <person name="Rogov P."/>
            <person name="Ross K."/>
            <person name="Ryan E."/>
            <person name="Settipalli S."/>
            <person name="Shea T."/>
            <person name="Sherpa N."/>
            <person name="Shi L."/>
            <person name="Shih D."/>
            <person name="Sparrow T."/>
            <person name="Spaulding J."/>
            <person name="Stalker J."/>
            <person name="Stange-Thomann N."/>
            <person name="Stavropoulos S."/>
            <person name="Stone C."/>
            <person name="Strader C."/>
            <person name="Tesfaye S."/>
            <person name="Thomson T."/>
            <person name="Thoulutsang Y."/>
            <person name="Thoulutsang D."/>
            <person name="Topham K."/>
            <person name="Topping I."/>
            <person name="Tsamla T."/>
            <person name="Vassiliev H."/>
            <person name="Vo A."/>
            <person name="Wangchuk T."/>
            <person name="Wangdi T."/>
            <person name="Weiand M."/>
            <person name="Wilkinson J."/>
            <person name="Wilson A."/>
            <person name="Yadav S."/>
            <person name="Young G."/>
            <person name="Yu Q."/>
            <person name="Zembek L."/>
            <person name="Zhong D."/>
            <person name="Zimmer A."/>
            <person name="Zwirko Z."/>
            <person name="Jaffe D.B."/>
            <person name="Alvarez P."/>
            <person name="Brockman W."/>
            <person name="Butler J."/>
            <person name="Chin C."/>
            <person name="Gnerre S."/>
            <person name="Grabherr M."/>
            <person name="Kleber M."/>
            <person name="Mauceli E."/>
            <person name="MacCallum I."/>
        </authorList>
    </citation>
    <scope>NUCLEOTIDE SEQUENCE [LARGE SCALE GENOMIC DNA]</scope>
    <source>
        <strain evidence="16">MSH-3 / Tucson 14011-0111.49</strain>
    </source>
</reference>
<comment type="catalytic activity">
    <reaction evidence="7">
        <text>serotonin + octadecanoyl-CoA = N-octadecanoyl-serotonin + CoA + H(+)</text>
        <dbReference type="Rhea" id="RHEA:51400"/>
        <dbReference type="ChEBI" id="CHEBI:15378"/>
        <dbReference type="ChEBI" id="CHEBI:57287"/>
        <dbReference type="ChEBI" id="CHEBI:57394"/>
        <dbReference type="ChEBI" id="CHEBI:134065"/>
        <dbReference type="ChEBI" id="CHEBI:350546"/>
    </reaction>
    <physiologicalReaction direction="left-to-right" evidence="7">
        <dbReference type="Rhea" id="RHEA:51401"/>
    </physiologicalReaction>
</comment>
<dbReference type="InterPro" id="IPR016181">
    <property type="entry name" value="Acyl_CoA_acyltransferase"/>
</dbReference>
<dbReference type="STRING" id="7234.B4H3P8"/>
<dbReference type="EC" id="2.3.1.87" evidence="5"/>
<dbReference type="PROSITE" id="PS51186">
    <property type="entry name" value="GNAT"/>
    <property type="match status" value="1"/>
</dbReference>
<evidence type="ECO:0000256" key="2">
    <source>
        <dbReference type="ARBA" id="ARBA00023315"/>
    </source>
</evidence>
<accession>B4H3P8</accession>
<dbReference type="GO" id="GO:0004059">
    <property type="term" value="F:aralkylamine N-acetyltransferase activity"/>
    <property type="evidence" value="ECO:0007669"/>
    <property type="project" value="UniProtKB-EC"/>
</dbReference>
<dbReference type="PANTHER" id="PTHR20905:SF1">
    <property type="entry name" value="AT07410P-RELATED"/>
    <property type="match status" value="1"/>
</dbReference>
<comment type="catalytic activity">
    <reaction evidence="13">
        <text>serotonin + acetyl-CoA = N-acetylserotonin + CoA + H(+)</text>
        <dbReference type="Rhea" id="RHEA:25217"/>
        <dbReference type="ChEBI" id="CHEBI:15378"/>
        <dbReference type="ChEBI" id="CHEBI:17697"/>
        <dbReference type="ChEBI" id="CHEBI:57287"/>
        <dbReference type="ChEBI" id="CHEBI:57288"/>
        <dbReference type="ChEBI" id="CHEBI:350546"/>
        <dbReference type="EC" id="2.3.1.87"/>
    </reaction>
    <physiologicalReaction direction="left-to-right" evidence="13">
        <dbReference type="Rhea" id="RHEA:25218"/>
    </physiologicalReaction>
</comment>
<keyword evidence="1" id="KW-0808">Transferase</keyword>
<comment type="catalytic activity">
    <reaction evidence="6">
        <text>dopamine + (9Z)-octadecenoyl-CoA = N-(9Z-octadecanoyl)-dopamine + CoA + H(+)</text>
        <dbReference type="Rhea" id="RHEA:51380"/>
        <dbReference type="ChEBI" id="CHEBI:15378"/>
        <dbReference type="ChEBI" id="CHEBI:31883"/>
        <dbReference type="ChEBI" id="CHEBI:57287"/>
        <dbReference type="ChEBI" id="CHEBI:57387"/>
        <dbReference type="ChEBI" id="CHEBI:59905"/>
    </reaction>
    <physiologicalReaction direction="left-to-right" evidence="6">
        <dbReference type="Rhea" id="RHEA:51381"/>
    </physiologicalReaction>
</comment>
<protein>
    <recommendedName>
        <fullName evidence="5">aralkylamine N-acetyltransferase</fullName>
        <ecNumber evidence="5">2.3.1.87</ecNumber>
    </recommendedName>
</protein>
<dbReference type="Gene3D" id="3.40.630.30">
    <property type="match status" value="1"/>
</dbReference>
<comment type="pathway">
    <text evidence="3">Aromatic compound metabolism; melatonin biosynthesis; melatonin from serotonin: step 1/2.</text>
</comment>
<dbReference type="eggNOG" id="ENOG502SFIM">
    <property type="taxonomic scope" value="Eukaryota"/>
</dbReference>
<evidence type="ECO:0000256" key="11">
    <source>
        <dbReference type="ARBA" id="ARBA00052178"/>
    </source>
</evidence>
<dbReference type="PhylomeDB" id="B4H3P8"/>
<dbReference type="KEGG" id="dpe:6600389"/>
<evidence type="ECO:0000259" key="14">
    <source>
        <dbReference type="PROSITE" id="PS51186"/>
    </source>
</evidence>
<evidence type="ECO:0000256" key="8">
    <source>
        <dbReference type="ARBA" id="ARBA00051284"/>
    </source>
</evidence>
<gene>
    <name evidence="15" type="primary">Dper\GL15167</name>
    <name evidence="15" type="ORF">Dper_GL15167</name>
</gene>
<evidence type="ECO:0000313" key="15">
    <source>
        <dbReference type="EMBL" id="EDW30999.1"/>
    </source>
</evidence>
<dbReference type="FunFam" id="3.40.630.30:FF:000046">
    <property type="entry name" value="Dopamine N-acetyltransferase"/>
    <property type="match status" value="1"/>
</dbReference>
<keyword evidence="16" id="KW-1185">Reference proteome</keyword>